<evidence type="ECO:0000259" key="8">
    <source>
        <dbReference type="Pfam" id="PF14508"/>
    </source>
</evidence>
<sequence>MKYFKPLCIASVLLMLTTSQVWSQLPAVVSSPDDRIKVHIQLEDQKPVYAVQLDGVVFLENSPLGLKTSLGDFSEGLSFAAQSTTAIAKTYELKKAKVSHVEYQANELIVKFINTNQDTLAVQFRVSNADVAFAYKLTAKERNTKVKILEEATGFNLPDDATSFITPQALPMTGWEQTKPSYEEEYTFDEALGTESQYGVGYTFPALFKNEEKGWILISETNVDGSYPGSRLGESDKNGLFPLAFPQEGENNGLGDAFAAMAMPAQTPWRTITVGKTLKPIVETTASFDLVEQRYAPSQEYQMGRATWSWIVWQDNSINYEDQIEYIDLAAALNFEYVLIDNWWDARIGRDKIEELVKYANSKDVDVVLWYNSNGFWSNAPQTPQDFMNTAYKRQKEMAWLKEIGVKGLKVDFFGGDKQMTMQLYEDILNDANTYGLAITFHGCTIPRGWEKMYPNYVTSEAVRASENLIFTQYALDKHAYYSTILPFTRNPIGAMDFAPVFLNKRLSRDQKGGTVRKTTDAFELATAVLYFSPIQHFGLTPNNLEEQPEFVLDFLREVPTVWDETVYVGGEPGDYAAIARRKGDTWYLAVTNGEQAKKTLELDLPMFKGIEATLIYDAKDKSAAQKTVKVKKNGKLKIDVLGEGGALLISK</sequence>
<comment type="caution">
    <text evidence="10">The sequence shown here is derived from an EMBL/GenBank/DDBJ whole genome shotgun (WGS) entry which is preliminary data.</text>
</comment>
<dbReference type="InterPro" id="IPR029486">
    <property type="entry name" value="GH97_N"/>
</dbReference>
<dbReference type="Pfam" id="PF14509">
    <property type="entry name" value="GH97_C"/>
    <property type="match status" value="1"/>
</dbReference>
<dbReference type="InterPro" id="IPR013780">
    <property type="entry name" value="Glyco_hydro_b"/>
</dbReference>
<evidence type="ECO:0000256" key="4">
    <source>
        <dbReference type="ARBA" id="ARBA00022837"/>
    </source>
</evidence>
<evidence type="ECO:0000256" key="6">
    <source>
        <dbReference type="SAM" id="SignalP"/>
    </source>
</evidence>
<keyword evidence="3" id="KW-0378">Hydrolase</keyword>
<dbReference type="Proteomes" id="UP000001601">
    <property type="component" value="Unassembled WGS sequence"/>
</dbReference>
<evidence type="ECO:0000313" key="10">
    <source>
        <dbReference type="EMBL" id="EAQ49284.1"/>
    </source>
</evidence>
<organism evidence="10 11">
    <name type="scientific">Leeuwenhoekiella blandensis (strain CECT 7118 / CCUG 51940 / KCTC 22103 / MED217)</name>
    <name type="common">Flavobacterium sp. (strain MED217)</name>
    <dbReference type="NCBI Taxonomy" id="398720"/>
    <lineage>
        <taxon>Bacteria</taxon>
        <taxon>Pseudomonadati</taxon>
        <taxon>Bacteroidota</taxon>
        <taxon>Flavobacteriia</taxon>
        <taxon>Flavobacteriales</taxon>
        <taxon>Flavobacteriaceae</taxon>
        <taxon>Leeuwenhoekiella</taxon>
    </lineage>
</organism>
<keyword evidence="6" id="KW-0732">Signal</keyword>
<dbReference type="RefSeq" id="WP_009779933.1">
    <property type="nucleotide sequence ID" value="NZ_CH672395.1"/>
</dbReference>
<dbReference type="PANTHER" id="PTHR35803">
    <property type="entry name" value="GLUCAN 1,4-ALPHA-GLUCOSIDASE SUSB-RELATED"/>
    <property type="match status" value="1"/>
</dbReference>
<dbReference type="STRING" id="398720.MED217_07761"/>
<evidence type="ECO:0000256" key="5">
    <source>
        <dbReference type="ARBA" id="ARBA00023295"/>
    </source>
</evidence>
<gene>
    <name evidence="10" type="ORF">MED217_07761</name>
</gene>
<evidence type="ECO:0000256" key="2">
    <source>
        <dbReference type="ARBA" id="ARBA00011245"/>
    </source>
</evidence>
<name>A3XMD5_LEEBM</name>
<comment type="subunit">
    <text evidence="2">Monomer.</text>
</comment>
<dbReference type="OrthoDB" id="57532at2"/>
<keyword evidence="5" id="KW-0326">Glycosidase</keyword>
<evidence type="ECO:0000256" key="1">
    <source>
        <dbReference type="ARBA" id="ARBA00001913"/>
    </source>
</evidence>
<dbReference type="SUPFAM" id="SSF51445">
    <property type="entry name" value="(Trans)glycosidases"/>
    <property type="match status" value="1"/>
</dbReference>
<dbReference type="InterPro" id="IPR019563">
    <property type="entry name" value="GH97_catalytic"/>
</dbReference>
<accession>A3XMD5</accession>
<dbReference type="HOGENOM" id="CLU_011166_1_1_10"/>
<evidence type="ECO:0000256" key="3">
    <source>
        <dbReference type="ARBA" id="ARBA00022801"/>
    </source>
</evidence>
<dbReference type="Gene3D" id="2.60.40.1180">
    <property type="entry name" value="Golgi alpha-mannosidase II"/>
    <property type="match status" value="1"/>
</dbReference>
<dbReference type="Pfam" id="PF10566">
    <property type="entry name" value="Glyco_hydro_97"/>
    <property type="match status" value="1"/>
</dbReference>
<feature type="domain" description="Glycosyl-hydrolase 97 N-terminal" evidence="8">
    <location>
        <begin position="29"/>
        <end position="291"/>
    </location>
</feature>
<feature type="signal peptide" evidence="6">
    <location>
        <begin position="1"/>
        <end position="23"/>
    </location>
</feature>
<dbReference type="GO" id="GO:0016798">
    <property type="term" value="F:hydrolase activity, acting on glycosyl bonds"/>
    <property type="evidence" value="ECO:0007669"/>
    <property type="project" value="UniProtKB-KW"/>
</dbReference>
<keyword evidence="4" id="KW-0106">Calcium</keyword>
<dbReference type="AlphaFoldDB" id="A3XMD5"/>
<comment type="cofactor">
    <cofactor evidence="1">
        <name>Ca(2+)</name>
        <dbReference type="ChEBI" id="CHEBI:29108"/>
    </cofactor>
</comment>
<dbReference type="PANTHER" id="PTHR35803:SF2">
    <property type="entry name" value="RETAINING ALPHA-GALACTOSIDASE"/>
    <property type="match status" value="1"/>
</dbReference>
<dbReference type="InterPro" id="IPR014718">
    <property type="entry name" value="GH-type_carb-bd"/>
</dbReference>
<dbReference type="InterPro" id="IPR013785">
    <property type="entry name" value="Aldolase_TIM"/>
</dbReference>
<evidence type="ECO:0000313" key="11">
    <source>
        <dbReference type="Proteomes" id="UP000001601"/>
    </source>
</evidence>
<evidence type="ECO:0000259" key="9">
    <source>
        <dbReference type="Pfam" id="PF14509"/>
    </source>
</evidence>
<proteinExistence type="predicted"/>
<dbReference type="InterPro" id="IPR029483">
    <property type="entry name" value="GH97_C"/>
</dbReference>
<feature type="chain" id="PRO_5002663009" evidence="6">
    <location>
        <begin position="24"/>
        <end position="652"/>
    </location>
</feature>
<dbReference type="InterPro" id="IPR017853">
    <property type="entry name" value="GH"/>
</dbReference>
<feature type="domain" description="Glycosyl-hydrolase 97 C-terminal oligomerisation" evidence="9">
    <location>
        <begin position="562"/>
        <end position="648"/>
    </location>
</feature>
<evidence type="ECO:0000259" key="7">
    <source>
        <dbReference type="Pfam" id="PF10566"/>
    </source>
</evidence>
<dbReference type="Pfam" id="PF14508">
    <property type="entry name" value="GH97_N"/>
    <property type="match status" value="1"/>
</dbReference>
<protein>
    <submittedName>
        <fullName evidence="10">Alpha-glucosidase</fullName>
    </submittedName>
</protein>
<dbReference type="EMBL" id="AANC01000005">
    <property type="protein sequence ID" value="EAQ49284.1"/>
    <property type="molecule type" value="Genomic_DNA"/>
</dbReference>
<dbReference type="eggNOG" id="COG3589">
    <property type="taxonomic scope" value="Bacteria"/>
</dbReference>
<dbReference type="InterPro" id="IPR052720">
    <property type="entry name" value="Glycosyl_hydrolase_97"/>
</dbReference>
<dbReference type="GO" id="GO:0030246">
    <property type="term" value="F:carbohydrate binding"/>
    <property type="evidence" value="ECO:0007669"/>
    <property type="project" value="InterPro"/>
</dbReference>
<dbReference type="Gene3D" id="2.70.98.10">
    <property type="match status" value="1"/>
</dbReference>
<dbReference type="Gene3D" id="3.20.20.70">
    <property type="entry name" value="Aldolase class I"/>
    <property type="match status" value="1"/>
</dbReference>
<reference evidence="10 11" key="1">
    <citation type="journal article" date="2007" name="Nature">
        <title>Light stimulates growth of proteorhodopsin-containing marine Flavobacteria.</title>
        <authorList>
            <person name="Gomez-Consarnau L."/>
            <person name="Gonzalez J.M."/>
            <person name="Coll-Llado M."/>
            <person name="Gourdon P."/>
            <person name="Pascher T."/>
            <person name="Neutze R."/>
            <person name="Pedros-Alio C."/>
            <person name="Pinhassi J."/>
        </authorList>
    </citation>
    <scope>NUCLEOTIDE SEQUENCE [LARGE SCALE GENOMIC DNA]</scope>
    <source>
        <strain evidence="10 11">MED217</strain>
    </source>
</reference>
<keyword evidence="11" id="KW-1185">Reference proteome</keyword>
<feature type="domain" description="Glycosyl-hydrolase 97 catalytic" evidence="7">
    <location>
        <begin position="303"/>
        <end position="463"/>
    </location>
</feature>